<dbReference type="InterPro" id="IPR046348">
    <property type="entry name" value="SIS_dom_sf"/>
</dbReference>
<dbReference type="PANTHER" id="PTHR30514">
    <property type="entry name" value="GLUCOKINASE"/>
    <property type="match status" value="1"/>
</dbReference>
<dbReference type="SUPFAM" id="SSF46689">
    <property type="entry name" value="Homeodomain-like"/>
    <property type="match status" value="1"/>
</dbReference>
<dbReference type="GO" id="GO:0097367">
    <property type="term" value="F:carbohydrate derivative binding"/>
    <property type="evidence" value="ECO:0007669"/>
    <property type="project" value="InterPro"/>
</dbReference>
<accession>A0A6S6P1D1</accession>
<dbReference type="CDD" id="cd05013">
    <property type="entry name" value="SIS_RpiR"/>
    <property type="match status" value="1"/>
</dbReference>
<dbReference type="Pfam" id="PF01418">
    <property type="entry name" value="HTH_6"/>
    <property type="match status" value="1"/>
</dbReference>
<dbReference type="Gene3D" id="3.40.50.10490">
    <property type="entry name" value="Glucose-6-phosphate isomerase like protein, domain 1"/>
    <property type="match status" value="1"/>
</dbReference>
<dbReference type="PROSITE" id="PS51464">
    <property type="entry name" value="SIS"/>
    <property type="match status" value="1"/>
</dbReference>
<dbReference type="Gene3D" id="1.10.10.10">
    <property type="entry name" value="Winged helix-like DNA-binding domain superfamily/Winged helix DNA-binding domain"/>
    <property type="match status" value="1"/>
</dbReference>
<dbReference type="Proteomes" id="UP000515734">
    <property type="component" value="Chromosome"/>
</dbReference>
<feature type="domain" description="SIS" evidence="5">
    <location>
        <begin position="131"/>
        <end position="267"/>
    </location>
</feature>
<evidence type="ECO:0000259" key="5">
    <source>
        <dbReference type="PROSITE" id="PS51464"/>
    </source>
</evidence>
<dbReference type="InterPro" id="IPR036388">
    <property type="entry name" value="WH-like_DNA-bd_sf"/>
</dbReference>
<keyword evidence="3" id="KW-0804">Transcription</keyword>
<dbReference type="InterPro" id="IPR001347">
    <property type="entry name" value="SIS_dom"/>
</dbReference>
<evidence type="ECO:0000313" key="6">
    <source>
        <dbReference type="EMBL" id="BCI51786.1"/>
    </source>
</evidence>
<dbReference type="InterPro" id="IPR000281">
    <property type="entry name" value="HTH_RpiR"/>
</dbReference>
<dbReference type="GO" id="GO:1901135">
    <property type="term" value="P:carbohydrate derivative metabolic process"/>
    <property type="evidence" value="ECO:0007669"/>
    <property type="project" value="InterPro"/>
</dbReference>
<evidence type="ECO:0000256" key="3">
    <source>
        <dbReference type="ARBA" id="ARBA00023163"/>
    </source>
</evidence>
<dbReference type="InterPro" id="IPR035472">
    <property type="entry name" value="RpiR-like_SIS"/>
</dbReference>
<dbReference type="AlphaFoldDB" id="A0A6S6P1D1"/>
<name>A0A6S6P1D1_9MYCO</name>
<protein>
    <submittedName>
        <fullName evidence="6">RpiR family transcriptional regulator</fullName>
    </submittedName>
</protein>
<dbReference type="PANTHER" id="PTHR30514:SF18">
    <property type="entry name" value="RPIR-FAMILY TRANSCRIPTIONAL REGULATOR"/>
    <property type="match status" value="1"/>
</dbReference>
<evidence type="ECO:0000256" key="1">
    <source>
        <dbReference type="ARBA" id="ARBA00023015"/>
    </source>
</evidence>
<dbReference type="RefSeq" id="WP_185294704.1">
    <property type="nucleotide sequence ID" value="NZ_AP023287.1"/>
</dbReference>
<dbReference type="InterPro" id="IPR009057">
    <property type="entry name" value="Homeodomain-like_sf"/>
</dbReference>
<evidence type="ECO:0000256" key="2">
    <source>
        <dbReference type="ARBA" id="ARBA00023125"/>
    </source>
</evidence>
<keyword evidence="1" id="KW-0805">Transcription regulation</keyword>
<feature type="domain" description="HTH rpiR-type" evidence="4">
    <location>
        <begin position="7"/>
        <end position="83"/>
    </location>
</feature>
<dbReference type="SUPFAM" id="SSF53697">
    <property type="entry name" value="SIS domain"/>
    <property type="match status" value="1"/>
</dbReference>
<keyword evidence="2" id="KW-0238">DNA-binding</keyword>
<dbReference type="InterPro" id="IPR047640">
    <property type="entry name" value="RpiR-like"/>
</dbReference>
<gene>
    <name evidence="6" type="ORF">NIIDNTM18_10640</name>
</gene>
<reference evidence="6 7" key="1">
    <citation type="submission" date="2020-07" db="EMBL/GenBank/DDBJ databases">
        <title>Complete genome sequence of Mycolicibacterium litorale like strain isolated from cardiac implantable electronic device infection.</title>
        <authorList>
            <person name="Fukano H."/>
            <person name="Miyama H."/>
            <person name="Hoshino Y."/>
        </authorList>
    </citation>
    <scope>NUCLEOTIDE SEQUENCE [LARGE SCALE GENOMIC DNA]</scope>
    <source>
        <strain evidence="6 7">NIIDNTM18</strain>
    </source>
</reference>
<evidence type="ECO:0000313" key="7">
    <source>
        <dbReference type="Proteomes" id="UP000515734"/>
    </source>
</evidence>
<organism evidence="6 7">
    <name type="scientific">Mycolicibacterium litorale</name>
    <dbReference type="NCBI Taxonomy" id="758802"/>
    <lineage>
        <taxon>Bacteria</taxon>
        <taxon>Bacillati</taxon>
        <taxon>Actinomycetota</taxon>
        <taxon>Actinomycetes</taxon>
        <taxon>Mycobacteriales</taxon>
        <taxon>Mycobacteriaceae</taxon>
        <taxon>Mycolicibacterium</taxon>
    </lineage>
</organism>
<evidence type="ECO:0000259" key="4">
    <source>
        <dbReference type="PROSITE" id="PS51071"/>
    </source>
</evidence>
<dbReference type="GO" id="GO:0003700">
    <property type="term" value="F:DNA-binding transcription factor activity"/>
    <property type="evidence" value="ECO:0007669"/>
    <property type="project" value="InterPro"/>
</dbReference>
<sequence>MSAAPLDDVTETVRGKYDKLTNSQKRIAETIIEDPEFVAFATVDKLATRLDVAASTVVRFAYKLGLDGYQDLQERIRQQIRNQYRAVGDAEGATTPTSHLAGTSFQDSLDRDLAHLQRTARSLHRDVLAQAVTALADAEHVYITGDLTSYCLAHFTAIAVGRTRERVRLVQADAEGATALLEMGPDDVLLAYTFPPYSRNVLRVVESAVRRRTLTIGVTDAAISPVGQRVSIVLSAVASGIGPQNTLVSGMAVANALVNGLIQRDEAKSIERYKAVGALAADWDLFVLGPDNGS</sequence>
<dbReference type="PROSITE" id="PS51071">
    <property type="entry name" value="HTH_RPIR"/>
    <property type="match status" value="1"/>
</dbReference>
<dbReference type="GO" id="GO:0003677">
    <property type="term" value="F:DNA binding"/>
    <property type="evidence" value="ECO:0007669"/>
    <property type="project" value="UniProtKB-KW"/>
</dbReference>
<proteinExistence type="predicted"/>
<dbReference type="EMBL" id="AP023287">
    <property type="protein sequence ID" value="BCI51786.1"/>
    <property type="molecule type" value="Genomic_DNA"/>
</dbReference>
<dbReference type="Pfam" id="PF01380">
    <property type="entry name" value="SIS"/>
    <property type="match status" value="1"/>
</dbReference>